<keyword evidence="2" id="KW-1185">Reference proteome</keyword>
<accession>A0ACD3B243</accession>
<dbReference type="Proteomes" id="UP000308600">
    <property type="component" value="Unassembled WGS sequence"/>
</dbReference>
<evidence type="ECO:0000313" key="2">
    <source>
        <dbReference type="Proteomes" id="UP000308600"/>
    </source>
</evidence>
<name>A0ACD3B243_9AGAR</name>
<dbReference type="EMBL" id="ML208300">
    <property type="protein sequence ID" value="TFK71302.1"/>
    <property type="molecule type" value="Genomic_DNA"/>
</dbReference>
<organism evidence="1 2">
    <name type="scientific">Pluteus cervinus</name>
    <dbReference type="NCBI Taxonomy" id="181527"/>
    <lineage>
        <taxon>Eukaryota</taxon>
        <taxon>Fungi</taxon>
        <taxon>Dikarya</taxon>
        <taxon>Basidiomycota</taxon>
        <taxon>Agaricomycotina</taxon>
        <taxon>Agaricomycetes</taxon>
        <taxon>Agaricomycetidae</taxon>
        <taxon>Agaricales</taxon>
        <taxon>Pluteineae</taxon>
        <taxon>Pluteaceae</taxon>
        <taxon>Pluteus</taxon>
    </lineage>
</organism>
<gene>
    <name evidence="1" type="ORF">BDN72DRAFT_470477</name>
</gene>
<protein>
    <submittedName>
        <fullName evidence="1">NAD-dependent deacetylase sirtuin-2</fullName>
    </submittedName>
</protein>
<evidence type="ECO:0000313" key="1">
    <source>
        <dbReference type="EMBL" id="TFK71302.1"/>
    </source>
</evidence>
<proteinExistence type="predicted"/>
<reference evidence="1 2" key="1">
    <citation type="journal article" date="2019" name="Nat. Ecol. Evol.">
        <title>Megaphylogeny resolves global patterns of mushroom evolution.</title>
        <authorList>
            <person name="Varga T."/>
            <person name="Krizsan K."/>
            <person name="Foldi C."/>
            <person name="Dima B."/>
            <person name="Sanchez-Garcia M."/>
            <person name="Sanchez-Ramirez S."/>
            <person name="Szollosi G.J."/>
            <person name="Szarkandi J.G."/>
            <person name="Papp V."/>
            <person name="Albert L."/>
            <person name="Andreopoulos W."/>
            <person name="Angelini C."/>
            <person name="Antonin V."/>
            <person name="Barry K.W."/>
            <person name="Bougher N.L."/>
            <person name="Buchanan P."/>
            <person name="Buyck B."/>
            <person name="Bense V."/>
            <person name="Catcheside P."/>
            <person name="Chovatia M."/>
            <person name="Cooper J."/>
            <person name="Damon W."/>
            <person name="Desjardin D."/>
            <person name="Finy P."/>
            <person name="Geml J."/>
            <person name="Haridas S."/>
            <person name="Hughes K."/>
            <person name="Justo A."/>
            <person name="Karasinski D."/>
            <person name="Kautmanova I."/>
            <person name="Kiss B."/>
            <person name="Kocsube S."/>
            <person name="Kotiranta H."/>
            <person name="LaButti K.M."/>
            <person name="Lechner B.E."/>
            <person name="Liimatainen K."/>
            <person name="Lipzen A."/>
            <person name="Lukacs Z."/>
            <person name="Mihaltcheva S."/>
            <person name="Morgado L.N."/>
            <person name="Niskanen T."/>
            <person name="Noordeloos M.E."/>
            <person name="Ohm R.A."/>
            <person name="Ortiz-Santana B."/>
            <person name="Ovrebo C."/>
            <person name="Racz N."/>
            <person name="Riley R."/>
            <person name="Savchenko A."/>
            <person name="Shiryaev A."/>
            <person name="Soop K."/>
            <person name="Spirin V."/>
            <person name="Szebenyi C."/>
            <person name="Tomsovsky M."/>
            <person name="Tulloss R.E."/>
            <person name="Uehling J."/>
            <person name="Grigoriev I.V."/>
            <person name="Vagvolgyi C."/>
            <person name="Papp T."/>
            <person name="Martin F.M."/>
            <person name="Miettinen O."/>
            <person name="Hibbett D.S."/>
            <person name="Nagy L.G."/>
        </authorList>
    </citation>
    <scope>NUCLEOTIDE SEQUENCE [LARGE SCALE GENOMIC DNA]</scope>
    <source>
        <strain evidence="1 2">NL-1719</strain>
    </source>
</reference>
<sequence length="423" mass="46736">MMGNKSSNKASGSSSAESAKSKKIPQLAEYIKSDKCKRIVLMLGAGVSTAAGIPDFRSPKTGLYANLQRLNLPHPEAVFEIGFFRRNPVPFYTLARELYPGKFRPTLTHSFIRLLAQHDLLHMCFTQNIDTLERQAGVPDDKIIEAHGSFASSRCIECLRPYDNDDMKIMVECQDIPHCHHCENLVKPEIVFFGEALPPKFVNSIGKVSEADLLLIIGTSLTVHPFASLAWRASDSTPRVLINMDSVGDLGHRRSDVVLLGKCDDIVVELAKELGWYDELVALWDETALDRKVDETKKDEKKDAKKKRSEEYRKATEEGDEEDEEDKDAEGEIDDWADGAGEVSLADAKAEVEKLASELQKVLDIKDEGTKVEVAASTAGDGKDDKPYIPAKPPAQPERDLPAPKSEEGSDKAAKPTESEGKL</sequence>